<dbReference type="CDD" id="cd03035">
    <property type="entry name" value="ArsC_Yffb"/>
    <property type="match status" value="1"/>
</dbReference>
<name>A0A0H3AIU4_VIBC3</name>
<gene>
    <name evidence="3" type="ordered locus">VC0395_A1733</name>
</gene>
<dbReference type="NCBIfam" id="TIGR01617">
    <property type="entry name" value="arsC_related"/>
    <property type="match status" value="1"/>
</dbReference>
<reference evidence="3 4" key="1">
    <citation type="submission" date="2007-03" db="EMBL/GenBank/DDBJ databases">
        <authorList>
            <person name="Heidelberg J."/>
        </authorList>
    </citation>
    <scope>NUCLEOTIDE SEQUENCE [LARGE SCALE GENOMIC DNA]</scope>
    <source>
        <strain evidence="4">ATCC 39541 / Classical Ogawa 395 / O395</strain>
    </source>
</reference>
<comment type="similarity">
    <text evidence="1 2">Belongs to the ArsC family.</text>
</comment>
<dbReference type="Proteomes" id="UP000000249">
    <property type="component" value="Chromosome 1"/>
</dbReference>
<accession>A0A0H3AIU4</accession>
<dbReference type="Pfam" id="PF03960">
    <property type="entry name" value="ArsC"/>
    <property type="match status" value="1"/>
</dbReference>
<proteinExistence type="inferred from homology"/>
<dbReference type="SUPFAM" id="SSF52833">
    <property type="entry name" value="Thioredoxin-like"/>
    <property type="match status" value="1"/>
</dbReference>
<protein>
    <recommendedName>
        <fullName evidence="5">Arsenate reductase</fullName>
    </recommendedName>
</protein>
<organism evidence="3 4">
    <name type="scientific">Vibrio cholerae serotype O1 (strain ATCC 39541 / Classical Ogawa 395 / O395)</name>
    <dbReference type="NCBI Taxonomy" id="345073"/>
    <lineage>
        <taxon>Bacteria</taxon>
        <taxon>Pseudomonadati</taxon>
        <taxon>Pseudomonadota</taxon>
        <taxon>Gammaproteobacteria</taxon>
        <taxon>Vibrionales</taxon>
        <taxon>Vibrionaceae</taxon>
        <taxon>Vibrio</taxon>
    </lineage>
</organism>
<evidence type="ECO:0000256" key="2">
    <source>
        <dbReference type="PROSITE-ProRule" id="PRU01282"/>
    </source>
</evidence>
<evidence type="ECO:0000313" key="4">
    <source>
        <dbReference type="Proteomes" id="UP000000249"/>
    </source>
</evidence>
<evidence type="ECO:0000256" key="1">
    <source>
        <dbReference type="ARBA" id="ARBA00007198"/>
    </source>
</evidence>
<dbReference type="Gene3D" id="3.40.30.10">
    <property type="entry name" value="Glutaredoxin"/>
    <property type="match status" value="1"/>
</dbReference>
<dbReference type="eggNOG" id="COG1393">
    <property type="taxonomic scope" value="Bacteria"/>
</dbReference>
<dbReference type="KEGG" id="vco:VC0395_A1733"/>
<dbReference type="AlphaFoldDB" id="A0A0H3AIU4"/>
<sequence length="131" mass="15064">MKQPIQAFNKTHLRINMTITLYGIPNCDTMKKARKWLEQAGVAYQFHDYRKEGITPELVAGFCSQLGWEQVLNKRGTTFRQLSDEQKATLNADNAVALLVEHPAMIKRPILQRQDELHLGFSDAQYRALFS</sequence>
<evidence type="ECO:0008006" key="5">
    <source>
        <dbReference type="Google" id="ProtNLM"/>
    </source>
</evidence>
<dbReference type="PROSITE" id="PS51353">
    <property type="entry name" value="ARSC"/>
    <property type="match status" value="1"/>
</dbReference>
<dbReference type="PATRIC" id="fig|345073.21.peg.2187"/>
<dbReference type="EMBL" id="CP000627">
    <property type="protein sequence ID" value="ABQ20413.1"/>
    <property type="molecule type" value="Genomic_DNA"/>
</dbReference>
<dbReference type="OrthoDB" id="9803749at2"/>
<dbReference type="PANTHER" id="PTHR30041">
    <property type="entry name" value="ARSENATE REDUCTASE"/>
    <property type="match status" value="1"/>
</dbReference>
<evidence type="ECO:0000313" key="3">
    <source>
        <dbReference type="EMBL" id="ABQ20413.1"/>
    </source>
</evidence>
<dbReference type="InterPro" id="IPR006660">
    <property type="entry name" value="Arsenate_reductase-like"/>
</dbReference>
<dbReference type="PANTHER" id="PTHR30041:SF8">
    <property type="entry name" value="PROTEIN YFFB"/>
    <property type="match status" value="1"/>
</dbReference>
<dbReference type="KEGG" id="vcr:VC395_2264"/>
<dbReference type="InterPro" id="IPR036249">
    <property type="entry name" value="Thioredoxin-like_sf"/>
</dbReference>
<dbReference type="NCBIfam" id="NF008107">
    <property type="entry name" value="PRK10853.1"/>
    <property type="match status" value="1"/>
</dbReference>
<dbReference type="InterPro" id="IPR006504">
    <property type="entry name" value="Tscrpt_reg_Spx/MgsR"/>
</dbReference>